<feature type="domain" description="Insertion element IS402-like" evidence="2">
    <location>
        <begin position="1"/>
        <end position="36"/>
    </location>
</feature>
<keyword evidence="4" id="KW-1185">Reference proteome</keyword>
<proteinExistence type="predicted"/>
<name>A0A4Y9S2L3_9CAUL</name>
<gene>
    <name evidence="3" type="ORF">EGY25_02990</name>
</gene>
<reference evidence="3 4" key="1">
    <citation type="submission" date="2019-03" db="EMBL/GenBank/DDBJ databases">
        <title>Draft genome of Brevundimonas sp. a heavy metal resistant soil bacteria.</title>
        <authorList>
            <person name="Soto J."/>
        </authorList>
    </citation>
    <scope>NUCLEOTIDE SEQUENCE [LARGE SCALE GENOMIC DNA]</scope>
    <source>
        <strain evidence="3 4">B-10</strain>
    </source>
</reference>
<accession>A0A4Y9S2L3</accession>
<dbReference type="EMBL" id="SPVH01000002">
    <property type="protein sequence ID" value="TFW14189.1"/>
    <property type="molecule type" value="Genomic_DNA"/>
</dbReference>
<protein>
    <submittedName>
        <fullName evidence="3">Transposase</fullName>
    </submittedName>
</protein>
<dbReference type="InterPro" id="IPR025161">
    <property type="entry name" value="IS402-like_dom"/>
</dbReference>
<comment type="caution">
    <text evidence="3">The sequence shown here is derived from an EMBL/GenBank/DDBJ whole genome shotgun (WGS) entry which is preliminary data.</text>
</comment>
<evidence type="ECO:0000256" key="1">
    <source>
        <dbReference type="SAM" id="MobiDB-lite"/>
    </source>
</evidence>
<evidence type="ECO:0000313" key="4">
    <source>
        <dbReference type="Proteomes" id="UP000298216"/>
    </source>
</evidence>
<evidence type="ECO:0000259" key="2">
    <source>
        <dbReference type="Pfam" id="PF13340"/>
    </source>
</evidence>
<dbReference type="RefSeq" id="WP_135193577.1">
    <property type="nucleotide sequence ID" value="NZ_SPVH01000002.1"/>
</dbReference>
<feature type="region of interest" description="Disordered" evidence="1">
    <location>
        <begin position="24"/>
        <end position="100"/>
    </location>
</feature>
<organism evidence="3 4">
    <name type="scientific">Brevundimonas intermedia</name>
    <dbReference type="NCBI Taxonomy" id="74315"/>
    <lineage>
        <taxon>Bacteria</taxon>
        <taxon>Pseudomonadati</taxon>
        <taxon>Pseudomonadota</taxon>
        <taxon>Alphaproteobacteria</taxon>
        <taxon>Caulobacterales</taxon>
        <taxon>Caulobacteraceae</taxon>
        <taxon>Brevundimonas</taxon>
    </lineage>
</organism>
<dbReference type="AlphaFoldDB" id="A0A4Y9S2L3"/>
<sequence>MLWVLRSGAHWQDLAERYGKWKTAHKRVRRGQRPGCGRRSSPISSRKPVSDAPLDPGAGSPPHGDRPGADAQKQSVIRLLERSRDGPSPTRNGSIMGMCA</sequence>
<dbReference type="OrthoDB" id="9798237at2"/>
<dbReference type="Pfam" id="PF13340">
    <property type="entry name" value="DUF4096"/>
    <property type="match status" value="1"/>
</dbReference>
<dbReference type="Proteomes" id="UP000298216">
    <property type="component" value="Unassembled WGS sequence"/>
</dbReference>
<evidence type="ECO:0000313" key="3">
    <source>
        <dbReference type="EMBL" id="TFW14189.1"/>
    </source>
</evidence>